<keyword evidence="4" id="KW-1185">Reference proteome</keyword>
<feature type="compositionally biased region" description="Acidic residues" evidence="1">
    <location>
        <begin position="261"/>
        <end position="280"/>
    </location>
</feature>
<evidence type="ECO:0000256" key="2">
    <source>
        <dbReference type="SAM" id="Phobius"/>
    </source>
</evidence>
<feature type="compositionally biased region" description="Basic and acidic residues" evidence="1">
    <location>
        <begin position="295"/>
        <end position="304"/>
    </location>
</feature>
<feature type="transmembrane region" description="Helical" evidence="2">
    <location>
        <begin position="178"/>
        <end position="201"/>
    </location>
</feature>
<keyword evidence="2" id="KW-0472">Membrane</keyword>
<feature type="region of interest" description="Disordered" evidence="1">
    <location>
        <begin position="258"/>
        <end position="359"/>
    </location>
</feature>
<evidence type="ECO:0000313" key="3">
    <source>
        <dbReference type="EMBL" id="GMH81122.1"/>
    </source>
</evidence>
<protein>
    <recommendedName>
        <fullName evidence="5">Transmembrane protein</fullName>
    </recommendedName>
</protein>
<feature type="region of interest" description="Disordered" evidence="1">
    <location>
        <begin position="111"/>
        <end position="132"/>
    </location>
</feature>
<evidence type="ECO:0008006" key="5">
    <source>
        <dbReference type="Google" id="ProtNLM"/>
    </source>
</evidence>
<accession>A0A9W7EJP8</accession>
<keyword evidence="2" id="KW-0812">Transmembrane</keyword>
<dbReference type="EMBL" id="BRXY01000254">
    <property type="protein sequence ID" value="GMH81122.1"/>
    <property type="molecule type" value="Genomic_DNA"/>
</dbReference>
<comment type="caution">
    <text evidence="3">The sequence shown here is derived from an EMBL/GenBank/DDBJ whole genome shotgun (WGS) entry which is preliminary data.</text>
</comment>
<sequence>MIERAKKLSQERKKTEAEKVSEEYVLLTAFSTNKINETVAGVCALYPPLYLYLKMLGKPDDCFEGAQVIEGSFDFYNPLVFMYLGLAHLRANWFRKWVAWRLDPKKTNISTEEDTNPYNLTPEQQQREERQKKIDKRDRRVLLLLVTAGLILPVQLAVERWVIPWLKANPAGRWEKRLYLVLSLYILFDCALSIWMLCFIPPKQTDSVTNIFGMFRLVAETFGSRRSLGFLCFVFVGWYVDFEKGRIERTLMLLREKQESEEKECEETQDDQSAEGAQDDDQVKDGIELIAAKGKKSDDKDASRPSRSFDVYKNSDALKKRGSQKNKTGKKSTTDVDQNRSQSKKKSSSSSSFSVNDDV</sequence>
<dbReference type="Proteomes" id="UP001165085">
    <property type="component" value="Unassembled WGS sequence"/>
</dbReference>
<name>A0A9W7EJP8_9STRA</name>
<feature type="transmembrane region" description="Helical" evidence="2">
    <location>
        <begin position="141"/>
        <end position="158"/>
    </location>
</feature>
<reference evidence="4" key="1">
    <citation type="journal article" date="2023" name="Commun. Biol.">
        <title>Genome analysis of Parmales, the sister group of diatoms, reveals the evolutionary specialization of diatoms from phago-mixotrophs to photoautotrophs.</title>
        <authorList>
            <person name="Ban H."/>
            <person name="Sato S."/>
            <person name="Yoshikawa S."/>
            <person name="Yamada K."/>
            <person name="Nakamura Y."/>
            <person name="Ichinomiya M."/>
            <person name="Sato N."/>
            <person name="Blanc-Mathieu R."/>
            <person name="Endo H."/>
            <person name="Kuwata A."/>
            <person name="Ogata H."/>
        </authorList>
    </citation>
    <scope>NUCLEOTIDE SEQUENCE [LARGE SCALE GENOMIC DNA]</scope>
    <source>
        <strain evidence="4">NIES 3701</strain>
    </source>
</reference>
<evidence type="ECO:0000256" key="1">
    <source>
        <dbReference type="SAM" id="MobiDB-lite"/>
    </source>
</evidence>
<feature type="compositionally biased region" description="Basic residues" evidence="1">
    <location>
        <begin position="320"/>
        <end position="330"/>
    </location>
</feature>
<gene>
    <name evidence="3" type="ORF">TrST_g8677</name>
</gene>
<evidence type="ECO:0000313" key="4">
    <source>
        <dbReference type="Proteomes" id="UP001165085"/>
    </source>
</evidence>
<proteinExistence type="predicted"/>
<dbReference type="AlphaFoldDB" id="A0A9W7EJP8"/>
<organism evidence="3 4">
    <name type="scientific">Triparma strigata</name>
    <dbReference type="NCBI Taxonomy" id="1606541"/>
    <lineage>
        <taxon>Eukaryota</taxon>
        <taxon>Sar</taxon>
        <taxon>Stramenopiles</taxon>
        <taxon>Ochrophyta</taxon>
        <taxon>Bolidophyceae</taxon>
        <taxon>Parmales</taxon>
        <taxon>Triparmaceae</taxon>
        <taxon>Triparma</taxon>
    </lineage>
</organism>
<keyword evidence="2" id="KW-1133">Transmembrane helix</keyword>
<feature type="compositionally biased region" description="Low complexity" evidence="1">
    <location>
        <begin position="348"/>
        <end position="359"/>
    </location>
</feature>